<name>A0A5C5FR30_9BASI</name>
<dbReference type="STRING" id="5288.A0A5C5FR30"/>
<keyword evidence="6 13" id="KW-0418">Kinase</keyword>
<accession>A0A5C5FR30</accession>
<feature type="region of interest" description="Disordered" evidence="10">
    <location>
        <begin position="497"/>
        <end position="566"/>
    </location>
</feature>
<comment type="similarity">
    <text evidence="1">Belongs to the protein kinase superfamily. TKL Ser/Thr protein kinase family.</text>
</comment>
<feature type="region of interest" description="Disordered" evidence="10">
    <location>
        <begin position="342"/>
        <end position="361"/>
    </location>
</feature>
<feature type="domain" description="Protein kinase" evidence="11">
    <location>
        <begin position="25"/>
        <end position="298"/>
    </location>
</feature>
<keyword evidence="14" id="KW-1185">Reference proteome</keyword>
<keyword evidence="7" id="KW-0862">Zinc</keyword>
<dbReference type="InterPro" id="IPR050940">
    <property type="entry name" value="Actin_reg-Ser/Thr_kinase"/>
</dbReference>
<evidence type="ECO:0000256" key="4">
    <source>
        <dbReference type="ARBA" id="ARBA00022723"/>
    </source>
</evidence>
<keyword evidence="8 9" id="KW-0067">ATP-binding</keyword>
<organism evidence="13 14">
    <name type="scientific">Rhodotorula diobovata</name>
    <dbReference type="NCBI Taxonomy" id="5288"/>
    <lineage>
        <taxon>Eukaryota</taxon>
        <taxon>Fungi</taxon>
        <taxon>Dikarya</taxon>
        <taxon>Basidiomycota</taxon>
        <taxon>Pucciniomycotina</taxon>
        <taxon>Microbotryomycetes</taxon>
        <taxon>Sporidiobolales</taxon>
        <taxon>Sporidiobolaceae</taxon>
        <taxon>Rhodotorula</taxon>
    </lineage>
</organism>
<keyword evidence="2" id="KW-0723">Serine/threonine-protein kinase</keyword>
<evidence type="ECO:0000259" key="12">
    <source>
        <dbReference type="PROSITE" id="PS50081"/>
    </source>
</evidence>
<dbReference type="Proteomes" id="UP000311382">
    <property type="component" value="Unassembled WGS sequence"/>
</dbReference>
<dbReference type="SMART" id="SM00109">
    <property type="entry name" value="C1"/>
    <property type="match status" value="1"/>
</dbReference>
<dbReference type="PROSITE" id="PS00107">
    <property type="entry name" value="PROTEIN_KINASE_ATP"/>
    <property type="match status" value="1"/>
</dbReference>
<dbReference type="Pfam" id="PF00130">
    <property type="entry name" value="C1_1"/>
    <property type="match status" value="1"/>
</dbReference>
<evidence type="ECO:0000256" key="10">
    <source>
        <dbReference type="SAM" id="MobiDB-lite"/>
    </source>
</evidence>
<dbReference type="Gene3D" id="3.30.60.20">
    <property type="match status" value="1"/>
</dbReference>
<dbReference type="InterPro" id="IPR002219">
    <property type="entry name" value="PKC_DAG/PE"/>
</dbReference>
<feature type="binding site" evidence="9">
    <location>
        <position position="52"/>
    </location>
    <ligand>
        <name>ATP</name>
        <dbReference type="ChEBI" id="CHEBI:30616"/>
    </ligand>
</feature>
<evidence type="ECO:0000313" key="14">
    <source>
        <dbReference type="Proteomes" id="UP000311382"/>
    </source>
</evidence>
<dbReference type="AlphaFoldDB" id="A0A5C5FR30"/>
<evidence type="ECO:0000256" key="9">
    <source>
        <dbReference type="PROSITE-ProRule" id="PRU10141"/>
    </source>
</evidence>
<dbReference type="PROSITE" id="PS50081">
    <property type="entry name" value="ZF_DAG_PE_2"/>
    <property type="match status" value="1"/>
</dbReference>
<evidence type="ECO:0000256" key="3">
    <source>
        <dbReference type="ARBA" id="ARBA00022679"/>
    </source>
</evidence>
<dbReference type="InterPro" id="IPR017441">
    <property type="entry name" value="Protein_kinase_ATP_BS"/>
</dbReference>
<reference evidence="13 14" key="1">
    <citation type="submission" date="2019-03" db="EMBL/GenBank/DDBJ databases">
        <title>Rhodosporidium diobovatum UCD-FST 08-225 genome sequencing, assembly, and annotation.</title>
        <authorList>
            <person name="Fakankun I.U."/>
            <person name="Fristensky B."/>
            <person name="Levin D.B."/>
        </authorList>
    </citation>
    <scope>NUCLEOTIDE SEQUENCE [LARGE SCALE GENOMIC DNA]</scope>
    <source>
        <strain evidence="13 14">UCD-FST 08-225</strain>
    </source>
</reference>
<evidence type="ECO:0000259" key="11">
    <source>
        <dbReference type="PROSITE" id="PS50011"/>
    </source>
</evidence>
<dbReference type="OrthoDB" id="4062651at2759"/>
<gene>
    <name evidence="13" type="ORF">DMC30DRAFT_448253</name>
</gene>
<evidence type="ECO:0000256" key="1">
    <source>
        <dbReference type="ARBA" id="ARBA00005843"/>
    </source>
</evidence>
<proteinExistence type="inferred from homology"/>
<dbReference type="PANTHER" id="PTHR46485:SF5">
    <property type="entry name" value="CENTER DIVIDER, ISOFORM A"/>
    <property type="match status" value="1"/>
</dbReference>
<sequence length="780" mass="82734">MSQQRNEGQPPERFDKIQYADLSPESTWIRLGKGSFGCVYKGEYLGIEVAIKEVLPSTEYDVEKYLQREITLMQQARHPNIVQYLALSLAPPSADSTIPDRPRILIISEFLPRGNLRQYILDRTLPLPWRLRISFAVDIARALAYLHSNNCMHRDLKGENLLVTSNERLKACDFGLARVAPGGGKEDEAWRRLTYCGTDGYMSPEILLGEAFDLKTDIFSLGVLFVEIASRQLASNHTFVRQLPDYGMSHDEVWGSVSSNCPRSFVELALECCDVNPAKRPDTKAILRRLRDVEQEVLDLDARGLGDEDAHTRGRLATTKRRGSVAANVGSISYAGTTKRGSGKGYGAVGGGRGTTRPSAPRLPSFEGQVNLQLGSSFVGGAPPTTGAASGRSFSASIPSSIEFGHARAHEESTYSDDEDSEVLLALADADVPIDSLDMRPDSAYMAAARGRVDHNEADASDEEYSTSVVKPSKLLGGGGAAGSRFGAYGRLASSSGSTLPGGGGVDDAPDSLPSLPPSWIAATRRAAKGEDDDESTATVIAPTPQQGSPPRSEGSGGSGGNAQGAESFLTARTSTLSIANAVVGHSDEDKEPLVIASAGAKECNVEEDEEDDVFHSTIQGPPTILQEAALDAPHRFSLIKPGLQRFFGSFAPYSPQPQSLAQLQSAAVAQGKRASWDLGGRLEPGPGAQAGAPGTGRCGLCEKKFGIMKAFLSCDDCGFSTHIKCSDLVPANCPSSPLSPPPSSREASKERGGSKLVKKQRGAASGAKGSGPPLAAVNA</sequence>
<dbReference type="Pfam" id="PF00069">
    <property type="entry name" value="Pkinase"/>
    <property type="match status" value="1"/>
</dbReference>
<evidence type="ECO:0000256" key="7">
    <source>
        <dbReference type="ARBA" id="ARBA00022833"/>
    </source>
</evidence>
<keyword evidence="5 9" id="KW-0547">Nucleotide-binding</keyword>
<feature type="domain" description="Phorbol-ester/DAG-type" evidence="12">
    <location>
        <begin position="699"/>
        <end position="734"/>
    </location>
</feature>
<evidence type="ECO:0000256" key="6">
    <source>
        <dbReference type="ARBA" id="ARBA00022777"/>
    </source>
</evidence>
<dbReference type="Gene3D" id="3.30.200.20">
    <property type="entry name" value="Phosphorylase Kinase, domain 1"/>
    <property type="match status" value="1"/>
</dbReference>
<keyword evidence="4" id="KW-0479">Metal-binding</keyword>
<evidence type="ECO:0000256" key="2">
    <source>
        <dbReference type="ARBA" id="ARBA00022527"/>
    </source>
</evidence>
<comment type="caution">
    <text evidence="13">The sequence shown here is derived from an EMBL/GenBank/DDBJ whole genome shotgun (WGS) entry which is preliminary data.</text>
</comment>
<protein>
    <submittedName>
        <fullName evidence="13">TKL/LISK/LISK-DD1 protein kinase</fullName>
    </submittedName>
</protein>
<dbReference type="GO" id="GO:0046872">
    <property type="term" value="F:metal ion binding"/>
    <property type="evidence" value="ECO:0007669"/>
    <property type="project" value="UniProtKB-KW"/>
</dbReference>
<feature type="compositionally biased region" description="Low complexity" evidence="10">
    <location>
        <begin position="763"/>
        <end position="780"/>
    </location>
</feature>
<dbReference type="PROSITE" id="PS00108">
    <property type="entry name" value="PROTEIN_KINASE_ST"/>
    <property type="match status" value="1"/>
</dbReference>
<dbReference type="InterPro" id="IPR008271">
    <property type="entry name" value="Ser/Thr_kinase_AS"/>
</dbReference>
<keyword evidence="3" id="KW-0808">Transferase</keyword>
<evidence type="ECO:0000256" key="8">
    <source>
        <dbReference type="ARBA" id="ARBA00022840"/>
    </source>
</evidence>
<dbReference type="PRINTS" id="PR00109">
    <property type="entry name" value="TYRKINASE"/>
</dbReference>
<feature type="compositionally biased region" description="Low complexity" evidence="10">
    <location>
        <begin position="545"/>
        <end position="554"/>
    </location>
</feature>
<dbReference type="SUPFAM" id="SSF57889">
    <property type="entry name" value="Cysteine-rich domain"/>
    <property type="match status" value="1"/>
</dbReference>
<dbReference type="GO" id="GO:0004674">
    <property type="term" value="F:protein serine/threonine kinase activity"/>
    <property type="evidence" value="ECO:0007669"/>
    <property type="project" value="UniProtKB-KW"/>
</dbReference>
<dbReference type="SMART" id="SM00220">
    <property type="entry name" value="S_TKc"/>
    <property type="match status" value="1"/>
</dbReference>
<dbReference type="Gene3D" id="1.10.510.10">
    <property type="entry name" value="Transferase(Phosphotransferase) domain 1"/>
    <property type="match status" value="1"/>
</dbReference>
<dbReference type="InterPro" id="IPR001245">
    <property type="entry name" value="Ser-Thr/Tyr_kinase_cat_dom"/>
</dbReference>
<dbReference type="PANTHER" id="PTHR46485">
    <property type="entry name" value="LIM DOMAIN KINASE 1"/>
    <property type="match status" value="1"/>
</dbReference>
<evidence type="ECO:0000313" key="13">
    <source>
        <dbReference type="EMBL" id="TNY19115.1"/>
    </source>
</evidence>
<dbReference type="PROSITE" id="PS50011">
    <property type="entry name" value="PROTEIN_KINASE_DOM"/>
    <property type="match status" value="1"/>
</dbReference>
<dbReference type="InterPro" id="IPR046349">
    <property type="entry name" value="C1-like_sf"/>
</dbReference>
<feature type="region of interest" description="Disordered" evidence="10">
    <location>
        <begin position="735"/>
        <end position="780"/>
    </location>
</feature>
<dbReference type="GO" id="GO:0005524">
    <property type="term" value="F:ATP binding"/>
    <property type="evidence" value="ECO:0007669"/>
    <property type="project" value="UniProtKB-UniRule"/>
</dbReference>
<dbReference type="InterPro" id="IPR011009">
    <property type="entry name" value="Kinase-like_dom_sf"/>
</dbReference>
<evidence type="ECO:0000256" key="5">
    <source>
        <dbReference type="ARBA" id="ARBA00022741"/>
    </source>
</evidence>
<dbReference type="CDD" id="cd13999">
    <property type="entry name" value="STKc_MAP3K-like"/>
    <property type="match status" value="1"/>
</dbReference>
<feature type="compositionally biased region" description="Gly residues" evidence="10">
    <location>
        <begin position="343"/>
        <end position="354"/>
    </location>
</feature>
<dbReference type="InterPro" id="IPR000719">
    <property type="entry name" value="Prot_kinase_dom"/>
</dbReference>
<dbReference type="EMBL" id="SOZI01000108">
    <property type="protein sequence ID" value="TNY19115.1"/>
    <property type="molecule type" value="Genomic_DNA"/>
</dbReference>
<dbReference type="SUPFAM" id="SSF56112">
    <property type="entry name" value="Protein kinase-like (PK-like)"/>
    <property type="match status" value="1"/>
</dbReference>